<feature type="transmembrane region" description="Helical" evidence="1">
    <location>
        <begin position="15"/>
        <end position="35"/>
    </location>
</feature>
<dbReference type="AlphaFoldDB" id="A0AA97HR17"/>
<organism evidence="2 3">
    <name type="scientific">Hwangdonia lutea</name>
    <dbReference type="NCBI Taxonomy" id="3075823"/>
    <lineage>
        <taxon>Bacteria</taxon>
        <taxon>Pseudomonadati</taxon>
        <taxon>Bacteroidota</taxon>
        <taxon>Flavobacteriia</taxon>
        <taxon>Flavobacteriales</taxon>
        <taxon>Flavobacteriaceae</taxon>
        <taxon>Hwangdonia</taxon>
    </lineage>
</organism>
<accession>A0AA97HR17</accession>
<evidence type="ECO:0000313" key="3">
    <source>
        <dbReference type="Proteomes" id="UP001302486"/>
    </source>
</evidence>
<evidence type="ECO:0000256" key="1">
    <source>
        <dbReference type="SAM" id="Phobius"/>
    </source>
</evidence>
<dbReference type="Proteomes" id="UP001302486">
    <property type="component" value="Chromosome"/>
</dbReference>
<keyword evidence="3" id="KW-1185">Reference proteome</keyword>
<name>A0AA97HR17_9FLAO</name>
<proteinExistence type="predicted"/>
<dbReference type="EMBL" id="CP136521">
    <property type="protein sequence ID" value="WOD44132.1"/>
    <property type="molecule type" value="Genomic_DNA"/>
</dbReference>
<dbReference type="RefSeq" id="WP_316983806.1">
    <property type="nucleotide sequence ID" value="NZ_CP136521.1"/>
</dbReference>
<gene>
    <name evidence="2" type="ORF">RNZ46_02455</name>
</gene>
<keyword evidence="1" id="KW-0472">Membrane</keyword>
<sequence length="47" mass="5222">MITQTIALYNWTNGVVMIAIFGLVCLTLVGILINFMMSGKKKDNTED</sequence>
<keyword evidence="1" id="KW-1133">Transmembrane helix</keyword>
<reference evidence="3" key="1">
    <citation type="submission" date="2024-06" db="EMBL/GenBank/DDBJ databases">
        <title>Hwangdonia haimaensis gen. nov., sp. nov., a member of the family Flavobacteriaceae isolated from the haima cold seep.</title>
        <authorList>
            <person name="Li J."/>
        </authorList>
    </citation>
    <scope>NUCLEOTIDE SEQUENCE [LARGE SCALE GENOMIC DNA]</scope>
    <source>
        <strain evidence="3">SCSIO 19198</strain>
    </source>
</reference>
<evidence type="ECO:0000313" key="2">
    <source>
        <dbReference type="EMBL" id="WOD44132.1"/>
    </source>
</evidence>
<protein>
    <submittedName>
        <fullName evidence="2">Uncharacterized protein</fullName>
    </submittedName>
</protein>
<dbReference type="KEGG" id="hws:RNZ46_02455"/>
<keyword evidence="1" id="KW-0812">Transmembrane</keyword>